<dbReference type="PRINTS" id="PR00460">
    <property type="entry name" value="BPEROXIDASE"/>
</dbReference>
<dbReference type="InterPro" id="IPR000763">
    <property type="entry name" value="Catalase_peroxidase"/>
</dbReference>
<dbReference type="InterPro" id="IPR019793">
    <property type="entry name" value="Peroxidases_heam-ligand_BS"/>
</dbReference>
<dbReference type="EMBL" id="JABAHY010000006">
    <property type="protein sequence ID" value="NLS09898.1"/>
    <property type="molecule type" value="Genomic_DNA"/>
</dbReference>
<dbReference type="PRINTS" id="PR00458">
    <property type="entry name" value="PEROXIDASE"/>
</dbReference>
<comment type="cofactor">
    <cofactor evidence="1 9">
        <name>heme b</name>
        <dbReference type="ChEBI" id="CHEBI:60344"/>
    </cofactor>
</comment>
<evidence type="ECO:0000256" key="5">
    <source>
        <dbReference type="ARBA" id="ARBA00023002"/>
    </source>
</evidence>
<keyword evidence="7 9" id="KW-0376">Hydrogen peroxide</keyword>
<dbReference type="InterPro" id="IPR019794">
    <property type="entry name" value="Peroxidases_AS"/>
</dbReference>
<dbReference type="PROSITE" id="PS00435">
    <property type="entry name" value="PEROXIDASE_1"/>
    <property type="match status" value="1"/>
</dbReference>
<evidence type="ECO:0000256" key="3">
    <source>
        <dbReference type="ARBA" id="ARBA00022617"/>
    </source>
</evidence>
<evidence type="ECO:0000256" key="2">
    <source>
        <dbReference type="ARBA" id="ARBA00022559"/>
    </source>
</evidence>
<keyword evidence="12" id="KW-1185">Reference proteome</keyword>
<protein>
    <recommendedName>
        <fullName evidence="9">Catalase-peroxidase</fullName>
        <ecNumber evidence="9">1.11.1.21</ecNumber>
    </recommendedName>
</protein>
<sequence length="735" mass="81365">MAQNPDAYIDKTYDQALNARRDTTETPVGVRLDLTILQQPLGGTSPFEQDFDYPAAFETIDLEELAADIDDILTTSQDWWPADYGHYGPLILRMAWHCAGTYRIGDGRGGANGGMQRFPPLNSWPDNRNLDKARRLLWPVKQKYGRRLSWADLMVFAGNRALESMGFATFGFAGGRIDAWGPDETYWGPEKTMLTDQRHSGVRELDEPLAASEMGLIYVDPQGPGTQPDPIAAAKEIRQTFARMGMNDEETVALIAGGHTFGKTHGKADPVESLGPEPEAAPMEAQGLGWQCTHGCGKGHDAVGTGLEGIWTKTPTQWDNSFLETLFGYEWDVELSPAGQWQWVPSNGEGTGTVPDPFDPETTHHPTMLTTDLALAEDPDYREIAHRFLHHPAEFADSFARAWFKLTHIDMGPRHQYRGRLAPAKPLDWQEPDYNPEGQALPEDAISEISQRLLDCGLTRAQLVRTAWAAAATYRHSDRRGGTNGARLRLSPQCDWEVNNPEELKAVLAVLEDLLQTLRGTVDGAQNLSMADLIVIGGYAAIEAAAAEAGHQIPVRFQPGRTDLTEDDPHNTDPLWAAVLEPSADGFRNYPERQEQATEALPVEYQLIDQAQQLCLDAAELTALIGGMRVLGATYRDLPHGVLTHAPGRLTNAFFSNLLDPDVYWEPAPENSPADYHGICGRTAEVIWTASRVDLLFTSHRGLRTLAEDYAYDDAEERFVQDFAAAWHKVMTLGL</sequence>
<keyword evidence="3 9" id="KW-0349">Heme</keyword>
<dbReference type="GO" id="GO:0042744">
    <property type="term" value="P:hydrogen peroxide catabolic process"/>
    <property type="evidence" value="ECO:0007669"/>
    <property type="project" value="UniProtKB-KW"/>
</dbReference>
<dbReference type="EC" id="1.11.1.21" evidence="9"/>
<keyword evidence="5 9" id="KW-0560">Oxidoreductase</keyword>
<comment type="catalytic activity">
    <reaction evidence="8 9">
        <text>2 H2O2 = O2 + 2 H2O</text>
        <dbReference type="Rhea" id="RHEA:20309"/>
        <dbReference type="ChEBI" id="CHEBI:15377"/>
        <dbReference type="ChEBI" id="CHEBI:15379"/>
        <dbReference type="ChEBI" id="CHEBI:16240"/>
        <dbReference type="EC" id="1.11.1.21"/>
    </reaction>
</comment>
<dbReference type="InterPro" id="IPR002016">
    <property type="entry name" value="Haem_peroxidase"/>
</dbReference>
<dbReference type="Gene3D" id="1.10.520.10">
    <property type="match status" value="2"/>
</dbReference>
<dbReference type="Pfam" id="PF00141">
    <property type="entry name" value="peroxidase"/>
    <property type="match status" value="2"/>
</dbReference>
<dbReference type="RefSeq" id="WP_168887383.1">
    <property type="nucleotide sequence ID" value="NZ_JABAHY010000006.1"/>
</dbReference>
<comment type="similarity">
    <text evidence="9">Belongs to the peroxidase family. Peroxidase/catalase subfamily.</text>
</comment>
<keyword evidence="4 9" id="KW-0479">Metal-binding</keyword>
<evidence type="ECO:0000256" key="4">
    <source>
        <dbReference type="ARBA" id="ARBA00022723"/>
    </source>
</evidence>
<accession>A0A7X8TKX2</accession>
<evidence type="ECO:0000256" key="9">
    <source>
        <dbReference type="RuleBase" id="RU003451"/>
    </source>
</evidence>
<dbReference type="GO" id="GO:0005829">
    <property type="term" value="C:cytosol"/>
    <property type="evidence" value="ECO:0007669"/>
    <property type="project" value="TreeGrafter"/>
</dbReference>
<evidence type="ECO:0000256" key="1">
    <source>
        <dbReference type="ARBA" id="ARBA00001970"/>
    </source>
</evidence>
<comment type="catalytic activity">
    <reaction evidence="9">
        <text>H2O2 + AH2 = A + 2 H2O</text>
        <dbReference type="Rhea" id="RHEA:30275"/>
        <dbReference type="ChEBI" id="CHEBI:13193"/>
        <dbReference type="ChEBI" id="CHEBI:15377"/>
        <dbReference type="ChEBI" id="CHEBI:16240"/>
        <dbReference type="ChEBI" id="CHEBI:17499"/>
        <dbReference type="EC" id="1.11.1.21"/>
    </reaction>
</comment>
<evidence type="ECO:0000259" key="10">
    <source>
        <dbReference type="PROSITE" id="PS50873"/>
    </source>
</evidence>
<name>A0A7X8TKX2_9MICC</name>
<evidence type="ECO:0000313" key="11">
    <source>
        <dbReference type="EMBL" id="NLS09898.1"/>
    </source>
</evidence>
<dbReference type="GO" id="GO:0020037">
    <property type="term" value="F:heme binding"/>
    <property type="evidence" value="ECO:0007669"/>
    <property type="project" value="InterPro"/>
</dbReference>
<dbReference type="AlphaFoldDB" id="A0A7X8TKX2"/>
<dbReference type="PROSITE" id="PS50873">
    <property type="entry name" value="PEROXIDASE_4"/>
    <property type="match status" value="1"/>
</dbReference>
<evidence type="ECO:0000256" key="7">
    <source>
        <dbReference type="ARBA" id="ARBA00023324"/>
    </source>
</evidence>
<dbReference type="Gene3D" id="1.10.420.10">
    <property type="entry name" value="Peroxidase, domain 2"/>
    <property type="match status" value="2"/>
</dbReference>
<reference evidence="11 12" key="1">
    <citation type="submission" date="2020-04" db="EMBL/GenBank/DDBJ databases">
        <title>Nesterenkonia sp. nov., isolated from marine sediment.</title>
        <authorList>
            <person name="Zhang G."/>
        </authorList>
    </citation>
    <scope>NUCLEOTIDE SEQUENCE [LARGE SCALE GENOMIC DNA]</scope>
    <source>
        <strain evidence="11 12">MY13</strain>
    </source>
</reference>
<keyword evidence="6 9" id="KW-0408">Iron</keyword>
<dbReference type="NCBIfam" id="NF011635">
    <property type="entry name" value="PRK15061.1"/>
    <property type="match status" value="1"/>
</dbReference>
<keyword evidence="2 9" id="KW-0575">Peroxidase</keyword>
<proteinExistence type="inferred from homology"/>
<dbReference type="PANTHER" id="PTHR30555">
    <property type="entry name" value="HYDROPEROXIDASE I, BIFUNCTIONAL CATALASE-PEROXIDASE"/>
    <property type="match status" value="1"/>
</dbReference>
<dbReference type="InterPro" id="IPR010255">
    <property type="entry name" value="Haem_peroxidase_sf"/>
</dbReference>
<organism evidence="11 12">
    <name type="scientific">Nesterenkonia sedimenti</name>
    <dbReference type="NCBI Taxonomy" id="1463632"/>
    <lineage>
        <taxon>Bacteria</taxon>
        <taxon>Bacillati</taxon>
        <taxon>Actinomycetota</taxon>
        <taxon>Actinomycetes</taxon>
        <taxon>Micrococcales</taxon>
        <taxon>Micrococcaceae</taxon>
        <taxon>Nesterenkonia</taxon>
    </lineage>
</organism>
<evidence type="ECO:0000256" key="8">
    <source>
        <dbReference type="ARBA" id="ARBA00049145"/>
    </source>
</evidence>
<dbReference type="GO" id="GO:0070301">
    <property type="term" value="P:cellular response to hydrogen peroxide"/>
    <property type="evidence" value="ECO:0007669"/>
    <property type="project" value="TreeGrafter"/>
</dbReference>
<feature type="domain" description="Plant heme peroxidase family profile" evidence="10">
    <location>
        <begin position="98"/>
        <end position="418"/>
    </location>
</feature>
<dbReference type="PROSITE" id="PS00436">
    <property type="entry name" value="PEROXIDASE_2"/>
    <property type="match status" value="1"/>
</dbReference>
<dbReference type="NCBIfam" id="TIGR00198">
    <property type="entry name" value="cat_per_HPI"/>
    <property type="match status" value="1"/>
</dbReference>
<gene>
    <name evidence="11" type="primary">katG</name>
    <name evidence="11" type="ORF">HGQ17_07755</name>
</gene>
<dbReference type="GO" id="GO:0046872">
    <property type="term" value="F:metal ion binding"/>
    <property type="evidence" value="ECO:0007669"/>
    <property type="project" value="UniProtKB-KW"/>
</dbReference>
<dbReference type="GO" id="GO:0004096">
    <property type="term" value="F:catalase activity"/>
    <property type="evidence" value="ECO:0007669"/>
    <property type="project" value="InterPro"/>
</dbReference>
<evidence type="ECO:0000256" key="6">
    <source>
        <dbReference type="ARBA" id="ARBA00023004"/>
    </source>
</evidence>
<dbReference type="SUPFAM" id="SSF48113">
    <property type="entry name" value="Heme-dependent peroxidases"/>
    <property type="match status" value="2"/>
</dbReference>
<dbReference type="PANTHER" id="PTHR30555:SF0">
    <property type="entry name" value="CATALASE-PEROXIDASE"/>
    <property type="match status" value="1"/>
</dbReference>
<comment type="caution">
    <text evidence="11">The sequence shown here is derived from an EMBL/GenBank/DDBJ whole genome shotgun (WGS) entry which is preliminary data.</text>
</comment>
<evidence type="ECO:0000313" key="12">
    <source>
        <dbReference type="Proteomes" id="UP000523139"/>
    </source>
</evidence>
<dbReference type="Proteomes" id="UP000523139">
    <property type="component" value="Unassembled WGS sequence"/>
</dbReference>